<feature type="modified residue" description="4-aspartylphosphate" evidence="5">
    <location>
        <position position="65"/>
    </location>
</feature>
<comment type="caution">
    <text evidence="8">The sequence shown here is derived from an EMBL/GenBank/DDBJ whole genome shotgun (WGS) entry which is preliminary data.</text>
</comment>
<organism evidence="8 9">
    <name type="scientific">Papaver atlanticum</name>
    <dbReference type="NCBI Taxonomy" id="357466"/>
    <lineage>
        <taxon>Eukaryota</taxon>
        <taxon>Viridiplantae</taxon>
        <taxon>Streptophyta</taxon>
        <taxon>Embryophyta</taxon>
        <taxon>Tracheophyta</taxon>
        <taxon>Spermatophyta</taxon>
        <taxon>Magnoliopsida</taxon>
        <taxon>Ranunculales</taxon>
        <taxon>Papaveraceae</taxon>
        <taxon>Papaveroideae</taxon>
        <taxon>Papaver</taxon>
    </lineage>
</organism>
<dbReference type="InterPro" id="IPR045279">
    <property type="entry name" value="ARR-like"/>
</dbReference>
<reference evidence="8" key="1">
    <citation type="submission" date="2022-04" db="EMBL/GenBank/DDBJ databases">
        <title>A functionally conserved STORR gene fusion in Papaver species that diverged 16.8 million years ago.</title>
        <authorList>
            <person name="Catania T."/>
        </authorList>
    </citation>
    <scope>NUCLEOTIDE SEQUENCE</scope>
    <source>
        <strain evidence="8">S-188037</strain>
    </source>
</reference>
<gene>
    <name evidence="8" type="ORF">MKW98_019784</name>
</gene>
<dbReference type="GO" id="GO:0000160">
    <property type="term" value="P:phosphorelay signal transduction system"/>
    <property type="evidence" value="ECO:0007669"/>
    <property type="project" value="UniProtKB-KW"/>
</dbReference>
<keyword evidence="9" id="KW-1185">Reference proteome</keyword>
<keyword evidence="5" id="KW-0597">Phosphoprotein</keyword>
<evidence type="ECO:0000256" key="2">
    <source>
        <dbReference type="ARBA" id="ARBA00023015"/>
    </source>
</evidence>
<accession>A0AAD4TH36</accession>
<protein>
    <recommendedName>
        <fullName evidence="7">Response regulatory domain-containing protein</fullName>
    </recommendedName>
</protein>
<keyword evidence="3" id="KW-0804">Transcription</keyword>
<evidence type="ECO:0000256" key="5">
    <source>
        <dbReference type="PROSITE-ProRule" id="PRU00169"/>
    </source>
</evidence>
<dbReference type="Gene3D" id="3.40.50.2300">
    <property type="match status" value="1"/>
</dbReference>
<dbReference type="SUPFAM" id="SSF52172">
    <property type="entry name" value="CheY-like"/>
    <property type="match status" value="1"/>
</dbReference>
<dbReference type="GO" id="GO:0009736">
    <property type="term" value="P:cytokinin-activated signaling pathway"/>
    <property type="evidence" value="ECO:0007669"/>
    <property type="project" value="InterPro"/>
</dbReference>
<dbReference type="EMBL" id="JAJJMB010001902">
    <property type="protein sequence ID" value="KAI3954653.1"/>
    <property type="molecule type" value="Genomic_DNA"/>
</dbReference>
<dbReference type="InterPro" id="IPR001789">
    <property type="entry name" value="Sig_transdc_resp-reg_receiver"/>
</dbReference>
<evidence type="ECO:0000256" key="4">
    <source>
        <dbReference type="ARBA" id="ARBA00023242"/>
    </source>
</evidence>
<keyword evidence="1" id="KW-0902">Two-component regulatory system</keyword>
<evidence type="ECO:0000313" key="9">
    <source>
        <dbReference type="Proteomes" id="UP001202328"/>
    </source>
</evidence>
<feature type="region of interest" description="Disordered" evidence="6">
    <location>
        <begin position="138"/>
        <end position="171"/>
    </location>
</feature>
<evidence type="ECO:0000256" key="1">
    <source>
        <dbReference type="ARBA" id="ARBA00023012"/>
    </source>
</evidence>
<keyword evidence="2" id="KW-0805">Transcription regulation</keyword>
<dbReference type="AlphaFoldDB" id="A0AAD4TH36"/>
<dbReference type="InterPro" id="IPR006447">
    <property type="entry name" value="Myb_dom_plants"/>
</dbReference>
<evidence type="ECO:0000259" key="7">
    <source>
        <dbReference type="PROSITE" id="PS50110"/>
    </source>
</evidence>
<proteinExistence type="predicted"/>
<evidence type="ECO:0000256" key="6">
    <source>
        <dbReference type="SAM" id="MobiDB-lite"/>
    </source>
</evidence>
<keyword evidence="4" id="KW-0539">Nucleus</keyword>
<evidence type="ECO:0000313" key="8">
    <source>
        <dbReference type="EMBL" id="KAI3954653.1"/>
    </source>
</evidence>
<dbReference type="InterPro" id="IPR011006">
    <property type="entry name" value="CheY-like_superfamily"/>
</dbReference>
<feature type="compositionally biased region" description="Basic and acidic residues" evidence="6">
    <location>
        <begin position="156"/>
        <end position="169"/>
    </location>
</feature>
<dbReference type="PANTHER" id="PTHR43874">
    <property type="entry name" value="TWO-COMPONENT RESPONSE REGULATOR"/>
    <property type="match status" value="1"/>
</dbReference>
<dbReference type="NCBIfam" id="TIGR01557">
    <property type="entry name" value="myb_SHAQKYF"/>
    <property type="match status" value="1"/>
</dbReference>
<dbReference type="PROSITE" id="PS50110">
    <property type="entry name" value="RESPONSE_REGULATORY"/>
    <property type="match status" value="1"/>
</dbReference>
<dbReference type="Pfam" id="PF00072">
    <property type="entry name" value="Response_reg"/>
    <property type="match status" value="1"/>
</dbReference>
<dbReference type="Gene3D" id="1.10.10.60">
    <property type="entry name" value="Homeodomain-like"/>
    <property type="match status" value="1"/>
</dbReference>
<dbReference type="GO" id="GO:0003677">
    <property type="term" value="F:DNA binding"/>
    <property type="evidence" value="ECO:0007669"/>
    <property type="project" value="InterPro"/>
</dbReference>
<dbReference type="PANTHER" id="PTHR43874:SF7">
    <property type="entry name" value="TWO-COMPONENT RESPONSE REGULATOR ARR10"/>
    <property type="match status" value="1"/>
</dbReference>
<feature type="domain" description="Response regulatory" evidence="7">
    <location>
        <begin position="14"/>
        <end position="126"/>
    </location>
</feature>
<dbReference type="CDD" id="cd17584">
    <property type="entry name" value="REC_typeB_ARR-like"/>
    <property type="match status" value="1"/>
</dbReference>
<name>A0AAD4TH36_9MAGN</name>
<dbReference type="SMART" id="SM00448">
    <property type="entry name" value="REC"/>
    <property type="match status" value="1"/>
</dbReference>
<dbReference type="Proteomes" id="UP001202328">
    <property type="component" value="Unassembled WGS sequence"/>
</dbReference>
<sequence length="249" mass="28553">MDFINNDKFPGRLRVLGVDHDPVCLKYLGALLTKCGYEVITTESAEFALDLLRKKKKIFDIVITDVVMDKMRLLKIIGLEMNIPVIMVSPNGDYETVAKAIQYGACDSLMKPLSLKDIRKIWQHVVRHRLNKNKFTLQETGRNLNKKNKNNNQIDSNKDEAEQFPDQKRTKASFADPKLREKFVEVFHKLGDQAVPSIIHEEMNVPGLTREQVDSQLQVISILHSVYFSSVFGHSHSFRLSICRNIGRN</sequence>
<evidence type="ECO:0000256" key="3">
    <source>
        <dbReference type="ARBA" id="ARBA00023163"/>
    </source>
</evidence>